<dbReference type="EMBL" id="ACYG01000009">
    <property type="protein sequence ID" value="EEV18546.1"/>
    <property type="molecule type" value="Genomic_DNA"/>
</dbReference>
<dbReference type="RefSeq" id="WP_005869574.1">
    <property type="nucleotide sequence ID" value="NZ_ACYG01000009.1"/>
</dbReference>
<dbReference type="AlphaFoldDB" id="C8PER8"/>
<comment type="caution">
    <text evidence="1">The sequence shown here is derived from an EMBL/GenBank/DDBJ whole genome shotgun (WGS) entry which is preliminary data.</text>
</comment>
<proteinExistence type="predicted"/>
<reference evidence="1 2" key="1">
    <citation type="submission" date="2009-07" db="EMBL/GenBank/DDBJ databases">
        <authorList>
            <person name="Madupu R."/>
            <person name="Sebastian Y."/>
            <person name="Durkin A.S."/>
            <person name="Torralba M."/>
            <person name="Methe B."/>
            <person name="Sutton G.G."/>
            <person name="Strausberg R.L."/>
            <person name="Nelson K.E."/>
        </authorList>
    </citation>
    <scope>NUCLEOTIDE SEQUENCE [LARGE SCALE GENOMIC DNA]</scope>
    <source>
        <strain evidence="1 2">RM3268</strain>
    </source>
</reference>
<organism evidence="1 2">
    <name type="scientific">Campylobacter gracilis RM3268</name>
    <dbReference type="NCBI Taxonomy" id="553220"/>
    <lineage>
        <taxon>Bacteria</taxon>
        <taxon>Pseudomonadati</taxon>
        <taxon>Campylobacterota</taxon>
        <taxon>Epsilonproteobacteria</taxon>
        <taxon>Campylobacterales</taxon>
        <taxon>Campylobacteraceae</taxon>
        <taxon>Campylobacter</taxon>
    </lineage>
</organism>
<evidence type="ECO:0000313" key="2">
    <source>
        <dbReference type="Proteomes" id="UP000005709"/>
    </source>
</evidence>
<gene>
    <name evidence="1" type="ORF">CAMGR0001_2557</name>
</gene>
<sequence length="78" mass="8669">MRLNFGYFELLIRARFACGTARRVICSAHAVKIQSGESGILPIDEDKICSACRRNFILPRMIKILSAKISAGSARDKI</sequence>
<dbReference type="Proteomes" id="UP000005709">
    <property type="component" value="Unassembled WGS sequence"/>
</dbReference>
<keyword evidence="2" id="KW-1185">Reference proteome</keyword>
<evidence type="ECO:0000313" key="1">
    <source>
        <dbReference type="EMBL" id="EEV18546.1"/>
    </source>
</evidence>
<name>C8PER8_9BACT</name>
<protein>
    <submittedName>
        <fullName evidence="1">Uncharacterized protein</fullName>
    </submittedName>
</protein>
<accession>C8PER8</accession>